<feature type="coiled-coil region" evidence="1">
    <location>
        <begin position="179"/>
        <end position="210"/>
    </location>
</feature>
<feature type="region of interest" description="Disordered" evidence="2">
    <location>
        <begin position="444"/>
        <end position="464"/>
    </location>
</feature>
<dbReference type="AlphaFoldDB" id="A0AAD5XCJ5"/>
<dbReference type="CDD" id="cd20557">
    <property type="entry name" value="CYCLIN_ScPCL1-like"/>
    <property type="match status" value="1"/>
</dbReference>
<feature type="region of interest" description="Disordered" evidence="2">
    <location>
        <begin position="394"/>
        <end position="418"/>
    </location>
</feature>
<dbReference type="Proteomes" id="UP001211907">
    <property type="component" value="Unassembled WGS sequence"/>
</dbReference>
<evidence type="ECO:0000313" key="4">
    <source>
        <dbReference type="EMBL" id="KAJ3101416.1"/>
    </source>
</evidence>
<dbReference type="PANTHER" id="PTHR24330:SF19">
    <property type="entry name" value="MEDIATOR OF RNA POLYMERASE II TRANSCRIPTION SUBUNIT 29"/>
    <property type="match status" value="1"/>
</dbReference>
<sequence>MTPKCDSAFDYIYRIVQATVAPPATLLLSLILADKILFKMKLRDDAMLKGFFFESNDPVSQKSLAIWSVAIILADTAMNDNAFAASSWAQVTVFKEARVVAAWKRWVGDLMDWDFEVNEVEWCESFLTANPVIRLLCAQNQFINAQIMSLKDQQRQRKFEISAELSRTQLPFTCTIEWHEQQLQQQKLLEQQQQQQQQQQLLQLQQQQQQDLLPPQYPTPPFSPQSFVQPRVSSLQTRRSLPAITPTQQQQYHQYLQAQQQQQQQQQQYASCFATSDLRGFFGSQPSQPQQKVFHSRSSLPRIPGSIHYDDTGSTSASCSRTSTLFDDGAFSIGPGSSASTNSRVSSVIASVVASYRKSVIDGDESDSATVLSKFSSNSGRGYGRGWLSATDSFGTGSQKIQQQQQPYTGNTYPRNIVSHTHRNQQPSYQSQQFENAQKQYNFPQKQWASETSRDNSNNNNMELSTSLSNMQLSGAATPTKTKHMRTNSLSSASTSASVAATGAFFGTSPATAAVILAQRNSTSAVAGAGGLKVQVGSWGARSGSGNSVGNASQLSQQQQQQFWNNAGSKQQKQQPLCRCLTASQTCVGCVNMALTGQAHAKQQQQCPCYKYLETCAECVDVVYARQLQPASLTAENTTGKVGG</sequence>
<dbReference type="PANTHER" id="PTHR24330">
    <property type="entry name" value="HOMEOBOX PROTEIN BARH-LIKE"/>
    <property type="match status" value="1"/>
</dbReference>
<proteinExistence type="predicted"/>
<evidence type="ECO:0000256" key="3">
    <source>
        <dbReference type="SAM" id="Phobius"/>
    </source>
</evidence>
<comment type="caution">
    <text evidence="4">The sequence shown here is derived from an EMBL/GenBank/DDBJ whole genome shotgun (WGS) entry which is preliminary data.</text>
</comment>
<keyword evidence="1" id="KW-0175">Coiled coil</keyword>
<evidence type="ECO:0000313" key="5">
    <source>
        <dbReference type="Proteomes" id="UP001211907"/>
    </source>
</evidence>
<keyword evidence="3" id="KW-0812">Transmembrane</keyword>
<gene>
    <name evidence="4" type="ORF">HK100_004548</name>
</gene>
<reference evidence="4" key="1">
    <citation type="submission" date="2020-05" db="EMBL/GenBank/DDBJ databases">
        <title>Phylogenomic resolution of chytrid fungi.</title>
        <authorList>
            <person name="Stajich J.E."/>
            <person name="Amses K."/>
            <person name="Simmons R."/>
            <person name="Seto K."/>
            <person name="Myers J."/>
            <person name="Bonds A."/>
            <person name="Quandt C.A."/>
            <person name="Barry K."/>
            <person name="Liu P."/>
            <person name="Grigoriev I."/>
            <person name="Longcore J.E."/>
            <person name="James T.Y."/>
        </authorList>
    </citation>
    <scope>NUCLEOTIDE SEQUENCE</scope>
    <source>
        <strain evidence="4">JEL0513</strain>
    </source>
</reference>
<organism evidence="4 5">
    <name type="scientific">Physocladia obscura</name>
    <dbReference type="NCBI Taxonomy" id="109957"/>
    <lineage>
        <taxon>Eukaryota</taxon>
        <taxon>Fungi</taxon>
        <taxon>Fungi incertae sedis</taxon>
        <taxon>Chytridiomycota</taxon>
        <taxon>Chytridiomycota incertae sedis</taxon>
        <taxon>Chytridiomycetes</taxon>
        <taxon>Chytridiales</taxon>
        <taxon>Chytriomycetaceae</taxon>
        <taxon>Physocladia</taxon>
    </lineage>
</organism>
<feature type="transmembrane region" description="Helical" evidence="3">
    <location>
        <begin position="12"/>
        <end position="33"/>
    </location>
</feature>
<dbReference type="InterPro" id="IPR052145">
    <property type="entry name" value="Mediator/Homeobox_domain"/>
</dbReference>
<keyword evidence="3" id="KW-1133">Transmembrane helix</keyword>
<keyword evidence="3" id="KW-0472">Membrane</keyword>
<protein>
    <submittedName>
        <fullName evidence="4">Uncharacterized protein</fullName>
    </submittedName>
</protein>
<accession>A0AAD5XCJ5</accession>
<keyword evidence="5" id="KW-1185">Reference proteome</keyword>
<feature type="compositionally biased region" description="Polar residues" evidence="2">
    <location>
        <begin position="394"/>
        <end position="414"/>
    </location>
</feature>
<evidence type="ECO:0000256" key="1">
    <source>
        <dbReference type="SAM" id="Coils"/>
    </source>
</evidence>
<name>A0AAD5XCJ5_9FUNG</name>
<feature type="non-terminal residue" evidence="4">
    <location>
        <position position="644"/>
    </location>
</feature>
<dbReference type="EMBL" id="JADGJH010002224">
    <property type="protein sequence ID" value="KAJ3101416.1"/>
    <property type="molecule type" value="Genomic_DNA"/>
</dbReference>
<evidence type="ECO:0000256" key="2">
    <source>
        <dbReference type="SAM" id="MobiDB-lite"/>
    </source>
</evidence>